<organism evidence="1 2">
    <name type="scientific">Entomomonas asaccharolytica</name>
    <dbReference type="NCBI Taxonomy" id="2785331"/>
    <lineage>
        <taxon>Bacteria</taxon>
        <taxon>Pseudomonadati</taxon>
        <taxon>Pseudomonadota</taxon>
        <taxon>Gammaproteobacteria</taxon>
        <taxon>Pseudomonadales</taxon>
        <taxon>Pseudomonadaceae</taxon>
        <taxon>Entomomonas</taxon>
    </lineage>
</organism>
<evidence type="ECO:0000313" key="1">
    <source>
        <dbReference type="EMBL" id="QQP86056.1"/>
    </source>
</evidence>
<reference evidence="1 2" key="1">
    <citation type="submission" date="2021-01" db="EMBL/GenBank/DDBJ databases">
        <title>Entomomonas sp. F2A isolated from a house cricket (Acheta domesticus).</title>
        <authorList>
            <person name="Spergser J."/>
            <person name="Busse H.-J."/>
        </authorList>
    </citation>
    <scope>NUCLEOTIDE SEQUENCE [LARGE SCALE GENOMIC DNA]</scope>
    <source>
        <strain evidence="1 2">F2A</strain>
    </source>
</reference>
<dbReference type="EMBL" id="CP067393">
    <property type="protein sequence ID" value="QQP86056.1"/>
    <property type="molecule type" value="Genomic_DNA"/>
</dbReference>
<sequence length="125" mass="14463">MAILIPEITNAESIPKIEILTIEKKIKESDEYSKKLCNAWDLNKENIKDFFLTAEPFITGAEMSYFDIYPCETKGYLLINDVKRKYSINLGGSGFIYGFGKEQEGFGCRKGKCLEYVHYEEYEED</sequence>
<dbReference type="Proteomes" id="UP000595278">
    <property type="component" value="Chromosome"/>
</dbReference>
<gene>
    <name evidence="1" type="ORF">JHT90_02025</name>
</gene>
<evidence type="ECO:0000313" key="2">
    <source>
        <dbReference type="Proteomes" id="UP000595278"/>
    </source>
</evidence>
<accession>A0A974NG66</accession>
<dbReference type="AlphaFoldDB" id="A0A974NG66"/>
<name>A0A974NG66_9GAMM</name>
<proteinExistence type="predicted"/>
<keyword evidence="2" id="KW-1185">Reference proteome</keyword>
<protein>
    <submittedName>
        <fullName evidence="1">Uncharacterized protein</fullName>
    </submittedName>
</protein>
<dbReference type="KEGG" id="eaz:JHT90_02025"/>
<dbReference type="RefSeq" id="WP_201093494.1">
    <property type="nucleotide sequence ID" value="NZ_CP067393.1"/>
</dbReference>